<sequence length="408" mass="43506">METDMDSAVRAVKDVSREGRKVAPLSQLTDDELEFQNKIVALFERSLGDHVQSCDQNAQLDSDVIDCLFECGLMGIEVPRALAGQGESFFKSILAIESMSRFDPSMAVFVHVHNLLVNNVIAKFGSSEQKEALLPALASQIVGAFAVTEPEAGSDLGAIGTVAEERGDGYVINGRKRWITNAREAGLFLVLARLPSRAARHAASIFLVDARAPGVSVSEPIAKMGVRASSTCEVNFDNVTVSSASMLGAPGAGLDISNYALAMGRIGIAAQMTGLAQGALERAVAYAGERKQFGDSIARFQGVSFPLARAMTEVRASRLMVYDIARKVEAGTPFFRLVTEASGAKLFASHVAETAASIAVETLGGNGYACDYGVEKFYRDAKVGKIYEGTSNILLRTIASEFMPKSVV</sequence>
<feature type="domain" description="Acyl-CoA dehydrogenase/oxidase C-terminal" evidence="18">
    <location>
        <begin position="251"/>
        <end position="400"/>
    </location>
</feature>
<evidence type="ECO:0000256" key="12">
    <source>
        <dbReference type="ARBA" id="ARBA00048235"/>
    </source>
</evidence>
<protein>
    <recommendedName>
        <fullName evidence="15">3-sulfinopropanoyl-CoA desulfinase</fullName>
        <ecNumber evidence="11">1.3.8.5</ecNumber>
        <ecNumber evidence="14">3.13.1.4</ecNumber>
    </recommendedName>
    <alternativeName>
        <fullName evidence="16">3-sulfinopropionyl coenzyme A desulfinase</fullName>
    </alternativeName>
</protein>
<dbReference type="PANTHER" id="PTHR43884:SF1">
    <property type="entry name" value="SHORT_BRANCHED CHAIN SPECIFIC ACYL-COA DEHYDROGENASE, MITOCHONDRIAL"/>
    <property type="match status" value="1"/>
</dbReference>
<evidence type="ECO:0000256" key="9">
    <source>
        <dbReference type="ARBA" id="ARBA00023098"/>
    </source>
</evidence>
<evidence type="ECO:0000259" key="19">
    <source>
        <dbReference type="Pfam" id="PF02770"/>
    </source>
</evidence>
<evidence type="ECO:0000256" key="7">
    <source>
        <dbReference type="ARBA" id="ARBA00022832"/>
    </source>
</evidence>
<keyword evidence="5 17" id="KW-0285">Flavoprotein</keyword>
<comment type="catalytic activity">
    <reaction evidence="13">
        <text>3-sulfinopropanoyl-CoA + H2O = propanoyl-CoA + sulfite + H(+)</text>
        <dbReference type="Rhea" id="RHEA:41624"/>
        <dbReference type="ChEBI" id="CHEBI:15377"/>
        <dbReference type="ChEBI" id="CHEBI:15378"/>
        <dbReference type="ChEBI" id="CHEBI:17359"/>
        <dbReference type="ChEBI" id="CHEBI:57392"/>
        <dbReference type="ChEBI" id="CHEBI:78349"/>
        <dbReference type="EC" id="3.13.1.4"/>
    </reaction>
    <physiologicalReaction direction="left-to-right" evidence="13">
        <dbReference type="Rhea" id="RHEA:41625"/>
    </physiologicalReaction>
</comment>
<proteinExistence type="inferred from homology"/>
<evidence type="ECO:0000256" key="4">
    <source>
        <dbReference type="ARBA" id="ARBA00011881"/>
    </source>
</evidence>
<reference evidence="22" key="1">
    <citation type="submission" date="2017-05" db="EMBL/GenBank/DDBJ databases">
        <authorList>
            <person name="Sharma S."/>
            <person name="Sidhu C."/>
            <person name="Pinnaka A.K."/>
        </authorList>
    </citation>
    <scope>NUCLEOTIDE SEQUENCE [LARGE SCALE GENOMIC DNA]</scope>
    <source>
        <strain evidence="22">AK93</strain>
    </source>
</reference>
<dbReference type="PIRSF" id="PIRSF016578">
    <property type="entry name" value="HsaA"/>
    <property type="match status" value="1"/>
</dbReference>
<comment type="caution">
    <text evidence="21">The sequence shown here is derived from an EMBL/GenBank/DDBJ whole genome shotgun (WGS) entry which is preliminary data.</text>
</comment>
<feature type="domain" description="Acyl-CoA dehydrogenase/oxidase N-terminal" evidence="20">
    <location>
        <begin position="29"/>
        <end position="139"/>
    </location>
</feature>
<evidence type="ECO:0000256" key="17">
    <source>
        <dbReference type="RuleBase" id="RU362125"/>
    </source>
</evidence>
<organism evidence="21 22">
    <name type="scientific">Alkalilimnicola ehrlichii</name>
    <dbReference type="NCBI Taxonomy" id="351052"/>
    <lineage>
        <taxon>Bacteria</taxon>
        <taxon>Pseudomonadati</taxon>
        <taxon>Pseudomonadota</taxon>
        <taxon>Gammaproteobacteria</taxon>
        <taxon>Chromatiales</taxon>
        <taxon>Ectothiorhodospiraceae</taxon>
        <taxon>Alkalilimnicola</taxon>
    </lineage>
</organism>
<dbReference type="Pfam" id="PF00441">
    <property type="entry name" value="Acyl-CoA_dh_1"/>
    <property type="match status" value="1"/>
</dbReference>
<evidence type="ECO:0000256" key="5">
    <source>
        <dbReference type="ARBA" id="ARBA00022630"/>
    </source>
</evidence>
<keyword evidence="22" id="KW-1185">Reference proteome</keyword>
<keyword evidence="6 17" id="KW-0274">FAD</keyword>
<dbReference type="AlphaFoldDB" id="A0A3E0X027"/>
<evidence type="ECO:0000313" key="22">
    <source>
        <dbReference type="Proteomes" id="UP000256763"/>
    </source>
</evidence>
<evidence type="ECO:0000256" key="10">
    <source>
        <dbReference type="ARBA" id="ARBA00037895"/>
    </source>
</evidence>
<evidence type="ECO:0000256" key="6">
    <source>
        <dbReference type="ARBA" id="ARBA00022827"/>
    </source>
</evidence>
<dbReference type="EC" id="1.3.8.5" evidence="11"/>
<dbReference type="SUPFAM" id="SSF47203">
    <property type="entry name" value="Acyl-CoA dehydrogenase C-terminal domain-like"/>
    <property type="match status" value="1"/>
</dbReference>
<dbReference type="SUPFAM" id="SSF56645">
    <property type="entry name" value="Acyl-CoA dehydrogenase NM domain-like"/>
    <property type="match status" value="1"/>
</dbReference>
<dbReference type="GO" id="GO:0050660">
    <property type="term" value="F:flavin adenine dinucleotide binding"/>
    <property type="evidence" value="ECO:0007669"/>
    <property type="project" value="InterPro"/>
</dbReference>
<dbReference type="GO" id="GO:0003853">
    <property type="term" value="F:short-chain 2-methyl fatty acyl-CoA dehydrogenase activity"/>
    <property type="evidence" value="ECO:0007669"/>
    <property type="project" value="UniProtKB-EC"/>
</dbReference>
<evidence type="ECO:0000256" key="11">
    <source>
        <dbReference type="ARBA" id="ARBA00039036"/>
    </source>
</evidence>
<dbReference type="PROSITE" id="PS00073">
    <property type="entry name" value="ACYL_COA_DH_2"/>
    <property type="match status" value="1"/>
</dbReference>
<evidence type="ECO:0000259" key="18">
    <source>
        <dbReference type="Pfam" id="PF00441"/>
    </source>
</evidence>
<evidence type="ECO:0000256" key="14">
    <source>
        <dbReference type="ARBA" id="ARBA00066461"/>
    </source>
</evidence>
<dbReference type="GO" id="GO:0006631">
    <property type="term" value="P:fatty acid metabolic process"/>
    <property type="evidence" value="ECO:0007669"/>
    <property type="project" value="UniProtKB-KW"/>
</dbReference>
<dbReference type="InterPro" id="IPR006089">
    <property type="entry name" value="Acyl-CoA_DH_CS"/>
</dbReference>
<dbReference type="InterPro" id="IPR009100">
    <property type="entry name" value="AcylCoA_DH/oxidase_NM_dom_sf"/>
</dbReference>
<dbReference type="Proteomes" id="UP000256763">
    <property type="component" value="Unassembled WGS sequence"/>
</dbReference>
<comment type="subunit">
    <text evidence="4">Homotetramer.</text>
</comment>
<evidence type="ECO:0000256" key="16">
    <source>
        <dbReference type="ARBA" id="ARBA00075603"/>
    </source>
</evidence>
<dbReference type="EC" id="3.13.1.4" evidence="14"/>
<comment type="cofactor">
    <cofactor evidence="1 17">
        <name>FAD</name>
        <dbReference type="ChEBI" id="CHEBI:57692"/>
    </cofactor>
</comment>
<evidence type="ECO:0000256" key="3">
    <source>
        <dbReference type="ARBA" id="ARBA00009347"/>
    </source>
</evidence>
<dbReference type="FunFam" id="2.40.110.10:FF:000002">
    <property type="entry name" value="Acyl-CoA dehydrogenase fadE12"/>
    <property type="match status" value="1"/>
</dbReference>
<keyword evidence="8 17" id="KW-0560">Oxidoreductase</keyword>
<dbReference type="PROSITE" id="PS00072">
    <property type="entry name" value="ACYL_COA_DH_1"/>
    <property type="match status" value="1"/>
</dbReference>
<evidence type="ECO:0000256" key="13">
    <source>
        <dbReference type="ARBA" id="ARBA00052938"/>
    </source>
</evidence>
<keyword evidence="9" id="KW-0443">Lipid metabolism</keyword>
<dbReference type="Gene3D" id="2.40.110.10">
    <property type="entry name" value="Butyryl-CoA Dehydrogenase, subunit A, domain 2"/>
    <property type="match status" value="1"/>
</dbReference>
<dbReference type="InterPro" id="IPR009075">
    <property type="entry name" value="AcylCo_DH/oxidase_C"/>
</dbReference>
<evidence type="ECO:0000256" key="15">
    <source>
        <dbReference type="ARBA" id="ARBA00068311"/>
    </source>
</evidence>
<dbReference type="EMBL" id="NFZW01000003">
    <property type="protein sequence ID" value="RFA38535.1"/>
    <property type="molecule type" value="Genomic_DNA"/>
</dbReference>
<dbReference type="Pfam" id="PF02770">
    <property type="entry name" value="Acyl-CoA_dh_M"/>
    <property type="match status" value="1"/>
</dbReference>
<dbReference type="InterPro" id="IPR006091">
    <property type="entry name" value="Acyl-CoA_Oxase/DH_mid-dom"/>
</dbReference>
<dbReference type="PANTHER" id="PTHR43884">
    <property type="entry name" value="ACYL-COA DEHYDROGENASE"/>
    <property type="match status" value="1"/>
</dbReference>
<comment type="pathway">
    <text evidence="2">Lipid metabolism; mitochondrial fatty acid beta-oxidation.</text>
</comment>
<dbReference type="Gene3D" id="1.20.140.10">
    <property type="entry name" value="Butyryl-CoA Dehydrogenase, subunit A, domain 3"/>
    <property type="match status" value="1"/>
</dbReference>
<comment type="catalytic activity">
    <reaction evidence="12">
        <text>2-methylbutanoyl-CoA + oxidized [electron-transfer flavoprotein] + H(+) = (2E)-2-methylbut-2-enoyl-CoA + reduced [electron-transfer flavoprotein]</text>
        <dbReference type="Rhea" id="RHEA:43780"/>
        <dbReference type="Rhea" id="RHEA-COMP:10685"/>
        <dbReference type="Rhea" id="RHEA-COMP:10686"/>
        <dbReference type="ChEBI" id="CHEBI:15378"/>
        <dbReference type="ChEBI" id="CHEBI:57336"/>
        <dbReference type="ChEBI" id="CHEBI:57337"/>
        <dbReference type="ChEBI" id="CHEBI:57692"/>
        <dbReference type="ChEBI" id="CHEBI:58307"/>
        <dbReference type="EC" id="1.3.8.5"/>
    </reaction>
    <physiologicalReaction direction="left-to-right" evidence="12">
        <dbReference type="Rhea" id="RHEA:43781"/>
    </physiologicalReaction>
</comment>
<evidence type="ECO:0000313" key="21">
    <source>
        <dbReference type="EMBL" id="RFA38535.1"/>
    </source>
</evidence>
<dbReference type="InterPro" id="IPR037069">
    <property type="entry name" value="AcylCoA_DH/ox_N_sf"/>
</dbReference>
<accession>A0A3E0X027</accession>
<evidence type="ECO:0000256" key="8">
    <source>
        <dbReference type="ARBA" id="ARBA00023002"/>
    </source>
</evidence>
<name>A0A3E0X027_9GAMM</name>
<comment type="pathway">
    <text evidence="10">Amino-acid degradation; L-isoleucine degradation.</text>
</comment>
<feature type="domain" description="Acyl-CoA oxidase/dehydrogenase middle" evidence="19">
    <location>
        <begin position="144"/>
        <end position="239"/>
    </location>
</feature>
<dbReference type="FunFam" id="1.10.540.10:FF:000026">
    <property type="entry name" value="Acyl-CoA dehydrogenase medium chain"/>
    <property type="match status" value="1"/>
</dbReference>
<gene>
    <name evidence="21" type="ORF">CAL65_04075</name>
</gene>
<comment type="similarity">
    <text evidence="3 17">Belongs to the acyl-CoA dehydrogenase family.</text>
</comment>
<dbReference type="InterPro" id="IPR046373">
    <property type="entry name" value="Acyl-CoA_Oxase/DH_mid-dom_sf"/>
</dbReference>
<evidence type="ECO:0000256" key="1">
    <source>
        <dbReference type="ARBA" id="ARBA00001974"/>
    </source>
</evidence>
<dbReference type="FunFam" id="1.20.140.10:FF:000004">
    <property type="entry name" value="Acyl-CoA dehydrogenase FadE25"/>
    <property type="match status" value="1"/>
</dbReference>
<dbReference type="InterPro" id="IPR013786">
    <property type="entry name" value="AcylCoA_DH/ox_N"/>
</dbReference>
<keyword evidence="7" id="KW-0276">Fatty acid metabolism</keyword>
<dbReference type="Gene3D" id="1.10.540.10">
    <property type="entry name" value="Acyl-CoA dehydrogenase/oxidase, N-terminal domain"/>
    <property type="match status" value="1"/>
</dbReference>
<dbReference type="Pfam" id="PF02771">
    <property type="entry name" value="Acyl-CoA_dh_N"/>
    <property type="match status" value="1"/>
</dbReference>
<dbReference type="InterPro" id="IPR036250">
    <property type="entry name" value="AcylCo_DH-like_C"/>
</dbReference>
<evidence type="ECO:0000256" key="2">
    <source>
        <dbReference type="ARBA" id="ARBA00005198"/>
    </source>
</evidence>
<evidence type="ECO:0000259" key="20">
    <source>
        <dbReference type="Pfam" id="PF02771"/>
    </source>
</evidence>